<dbReference type="RefSeq" id="WP_154481035.1">
    <property type="nucleotide sequence ID" value="NZ_VUNF01000013.1"/>
</dbReference>
<evidence type="ECO:0000256" key="1">
    <source>
        <dbReference type="ARBA" id="ARBA00006594"/>
    </source>
</evidence>
<evidence type="ECO:0000256" key="5">
    <source>
        <dbReference type="ARBA" id="ARBA00022691"/>
    </source>
</evidence>
<dbReference type="InterPro" id="IPR002295">
    <property type="entry name" value="N4/N6-MTase_EcoPI_Mod-like"/>
</dbReference>
<dbReference type="InterPro" id="IPR002941">
    <property type="entry name" value="DNA_methylase_N4/N6"/>
</dbReference>
<evidence type="ECO:0000256" key="6">
    <source>
        <dbReference type="ARBA" id="ARBA00047942"/>
    </source>
</evidence>
<protein>
    <recommendedName>
        <fullName evidence="2">site-specific DNA-methyltransferase (adenine-specific)</fullName>
        <ecNumber evidence="2">2.1.1.72</ecNumber>
    </recommendedName>
</protein>
<keyword evidence="3 8" id="KW-0489">Methyltransferase</keyword>
<dbReference type="AlphaFoldDB" id="A0A6I2TW96"/>
<evidence type="ECO:0000256" key="2">
    <source>
        <dbReference type="ARBA" id="ARBA00011900"/>
    </source>
</evidence>
<reference evidence="8 9" key="1">
    <citation type="submission" date="2019-08" db="EMBL/GenBank/DDBJ databases">
        <title>In-depth cultivation of the pig gut microbiome towards novel bacterial diversity and tailored functional studies.</title>
        <authorList>
            <person name="Wylensek D."/>
            <person name="Hitch T.C.A."/>
            <person name="Clavel T."/>
        </authorList>
    </citation>
    <scope>NUCLEOTIDE SEQUENCE [LARGE SCALE GENOMIC DNA]</scope>
    <source>
        <strain evidence="8 9">LKV-178-WT-2C</strain>
    </source>
</reference>
<dbReference type="GO" id="GO:0032259">
    <property type="term" value="P:methylation"/>
    <property type="evidence" value="ECO:0007669"/>
    <property type="project" value="UniProtKB-KW"/>
</dbReference>
<dbReference type="InterPro" id="IPR002052">
    <property type="entry name" value="DNA_methylase_N6_adenine_CS"/>
</dbReference>
<feature type="domain" description="DNA methylase N-4/N-6" evidence="7">
    <location>
        <begin position="99"/>
        <end position="404"/>
    </location>
</feature>
<dbReference type="Pfam" id="PF01555">
    <property type="entry name" value="N6_N4_Mtase"/>
    <property type="match status" value="1"/>
</dbReference>
<dbReference type="GO" id="GO:0003677">
    <property type="term" value="F:DNA binding"/>
    <property type="evidence" value="ECO:0007669"/>
    <property type="project" value="InterPro"/>
</dbReference>
<gene>
    <name evidence="8" type="ORF">FYJ72_08015</name>
</gene>
<evidence type="ECO:0000313" key="9">
    <source>
        <dbReference type="Proteomes" id="UP000450161"/>
    </source>
</evidence>
<dbReference type="Proteomes" id="UP000450161">
    <property type="component" value="Unassembled WGS sequence"/>
</dbReference>
<sequence length="636" mass="72921">MAKKIDLEALRQQINELQIDKDLKHDLLAAINNKQRYGLVWEESSEEAWDEMQDKLPVFVEDATKRLDSAPEGSPNHVLIEGDNLNALAALTYAYAGKIDVIYIDPPYNTGNKDFIYNDSFVDKDDSFRHSKWLSFMNRRLKIAKKLLSEKGVIFISIDDNEQADLKLLCDEIFGERNFVAKCVWQSTAGSNTGTDIVTVTEYVFVYCAHKEYCQFDGVLSSEDAFKFTDEYEMERGKYSLDKLDRRRVAGHYSDALNFPIEMPDGTLRYPGGGCEKSMEGWNYLWSKTKVRWGIEHDFIVFKKTKGIWTVYNKRYSRVDNSGNPIDRSFPFRNLITSDAFNTAQGTAEITSIFGVRTFDFPKPSKFVKQLLEISVRTNKNATILDFFAGSGTTLHATMQLNLEDGGHRKCILVTNNENNICEKVTYERNKRVINGYTNQKGEEVPGLTRNNLRYYKTEFVPRDQSSSKSRRALMASLVDLLCIKNNIFQEQETFGGKKFKKNVLRYFKDEAGQMLVVLDERVVSIIIPMIAEVATKQNPLKVYVYSDGAYAYEDEFHKVMPVIELCAMPDAFLQALEGGTDILPKQKYSEAMMKEFQQNEALAMQNEEVVKEALSDDYDYVLKEKEDNVTNDIID</sequence>
<evidence type="ECO:0000256" key="4">
    <source>
        <dbReference type="ARBA" id="ARBA00022679"/>
    </source>
</evidence>
<keyword evidence="4 8" id="KW-0808">Transferase</keyword>
<dbReference type="PRINTS" id="PR00506">
    <property type="entry name" value="D21N6MTFRASE"/>
</dbReference>
<evidence type="ECO:0000259" key="7">
    <source>
        <dbReference type="Pfam" id="PF01555"/>
    </source>
</evidence>
<dbReference type="GO" id="GO:0009007">
    <property type="term" value="F:site-specific DNA-methyltransferase (adenine-specific) activity"/>
    <property type="evidence" value="ECO:0007669"/>
    <property type="project" value="UniProtKB-EC"/>
</dbReference>
<accession>A0A6I2TW96</accession>
<evidence type="ECO:0000256" key="3">
    <source>
        <dbReference type="ARBA" id="ARBA00022603"/>
    </source>
</evidence>
<dbReference type="Gene3D" id="3.40.50.150">
    <property type="entry name" value="Vaccinia Virus protein VP39"/>
    <property type="match status" value="1"/>
</dbReference>
<dbReference type="EMBL" id="VUNF01000013">
    <property type="protein sequence ID" value="MST77625.1"/>
    <property type="molecule type" value="Genomic_DNA"/>
</dbReference>
<dbReference type="EC" id="2.1.1.72" evidence="2"/>
<keyword evidence="5" id="KW-0949">S-adenosyl-L-methionine</keyword>
<comment type="caution">
    <text evidence="8">The sequence shown here is derived from an EMBL/GenBank/DDBJ whole genome shotgun (WGS) entry which is preliminary data.</text>
</comment>
<dbReference type="SUPFAM" id="SSF53335">
    <property type="entry name" value="S-adenosyl-L-methionine-dependent methyltransferases"/>
    <property type="match status" value="1"/>
</dbReference>
<dbReference type="PROSITE" id="PS00092">
    <property type="entry name" value="N6_MTASE"/>
    <property type="match status" value="1"/>
</dbReference>
<comment type="similarity">
    <text evidence="1">Belongs to the N(4)/N(6)-methyltransferase family.</text>
</comment>
<dbReference type="GO" id="GO:0008170">
    <property type="term" value="F:N-methyltransferase activity"/>
    <property type="evidence" value="ECO:0007669"/>
    <property type="project" value="InterPro"/>
</dbReference>
<organism evidence="8 9">
    <name type="scientific">Segatella copri</name>
    <dbReference type="NCBI Taxonomy" id="165179"/>
    <lineage>
        <taxon>Bacteria</taxon>
        <taxon>Pseudomonadati</taxon>
        <taxon>Bacteroidota</taxon>
        <taxon>Bacteroidia</taxon>
        <taxon>Bacteroidales</taxon>
        <taxon>Prevotellaceae</taxon>
        <taxon>Segatella</taxon>
    </lineage>
</organism>
<evidence type="ECO:0000313" key="8">
    <source>
        <dbReference type="EMBL" id="MST77625.1"/>
    </source>
</evidence>
<proteinExistence type="inferred from homology"/>
<comment type="catalytic activity">
    <reaction evidence="6">
        <text>a 2'-deoxyadenosine in DNA + S-adenosyl-L-methionine = an N(6)-methyl-2'-deoxyadenosine in DNA + S-adenosyl-L-homocysteine + H(+)</text>
        <dbReference type="Rhea" id="RHEA:15197"/>
        <dbReference type="Rhea" id="RHEA-COMP:12418"/>
        <dbReference type="Rhea" id="RHEA-COMP:12419"/>
        <dbReference type="ChEBI" id="CHEBI:15378"/>
        <dbReference type="ChEBI" id="CHEBI:57856"/>
        <dbReference type="ChEBI" id="CHEBI:59789"/>
        <dbReference type="ChEBI" id="CHEBI:90615"/>
        <dbReference type="ChEBI" id="CHEBI:90616"/>
        <dbReference type="EC" id="2.1.1.72"/>
    </reaction>
</comment>
<name>A0A6I2TW96_9BACT</name>
<dbReference type="InterPro" id="IPR029063">
    <property type="entry name" value="SAM-dependent_MTases_sf"/>
</dbReference>